<evidence type="ECO:0000256" key="1">
    <source>
        <dbReference type="SAM" id="Phobius"/>
    </source>
</evidence>
<feature type="transmembrane region" description="Helical" evidence="1">
    <location>
        <begin position="70"/>
        <end position="92"/>
    </location>
</feature>
<organism evidence="2 3">
    <name type="scientific">Marinicauda algicola</name>
    <dbReference type="NCBI Taxonomy" id="2029849"/>
    <lineage>
        <taxon>Bacteria</taxon>
        <taxon>Pseudomonadati</taxon>
        <taxon>Pseudomonadota</taxon>
        <taxon>Alphaproteobacteria</taxon>
        <taxon>Maricaulales</taxon>
        <taxon>Maricaulaceae</taxon>
        <taxon>Marinicauda</taxon>
    </lineage>
</organism>
<protein>
    <recommendedName>
        <fullName evidence="4">DUF2834 domain-containing protein</fullName>
    </recommendedName>
</protein>
<comment type="caution">
    <text evidence="2">The sequence shown here is derived from an EMBL/GenBank/DDBJ whole genome shotgun (WGS) entry which is preliminary data.</text>
</comment>
<dbReference type="Proteomes" id="UP000308054">
    <property type="component" value="Unassembled WGS sequence"/>
</dbReference>
<dbReference type="EMBL" id="SRXW01000001">
    <property type="protein sequence ID" value="TGY90547.1"/>
    <property type="molecule type" value="Genomic_DNA"/>
</dbReference>
<name>A0A4S2H4G7_9PROT</name>
<evidence type="ECO:0000313" key="3">
    <source>
        <dbReference type="Proteomes" id="UP000308054"/>
    </source>
</evidence>
<sequence length="99" mass="10608">MALVRILIALGGLSLAALIVWAAASAGQSLPEAVAWLVSGPWGVVTLADLYLGFAILAVLIWLLEPDKRLALLFILPLPVLGNVWAAVWLALRFPAIRR</sequence>
<proteinExistence type="predicted"/>
<dbReference type="RefSeq" id="WP_135995045.1">
    <property type="nucleotide sequence ID" value="NZ_CP071057.1"/>
</dbReference>
<dbReference type="OrthoDB" id="8116201at2"/>
<keyword evidence="3" id="KW-1185">Reference proteome</keyword>
<reference evidence="2 3" key="1">
    <citation type="journal article" date="2017" name="Int. J. Syst. Evol. Microbiol.">
        <title>Marinicauda algicola sp. nov., isolated from a marine red alga Rhodosorus marinus.</title>
        <authorList>
            <person name="Jeong S.E."/>
            <person name="Jeon S.H."/>
            <person name="Chun B.H."/>
            <person name="Kim D.W."/>
            <person name="Jeon C.O."/>
        </authorList>
    </citation>
    <scope>NUCLEOTIDE SEQUENCE [LARGE SCALE GENOMIC DNA]</scope>
    <source>
        <strain evidence="2 3">JCM 31718</strain>
    </source>
</reference>
<keyword evidence="1" id="KW-1133">Transmembrane helix</keyword>
<feature type="transmembrane region" description="Helical" evidence="1">
    <location>
        <begin position="42"/>
        <end position="63"/>
    </location>
</feature>
<evidence type="ECO:0008006" key="4">
    <source>
        <dbReference type="Google" id="ProtNLM"/>
    </source>
</evidence>
<evidence type="ECO:0000313" key="2">
    <source>
        <dbReference type="EMBL" id="TGY90547.1"/>
    </source>
</evidence>
<gene>
    <name evidence="2" type="ORF">E5163_05345</name>
</gene>
<keyword evidence="1" id="KW-0812">Transmembrane</keyword>
<accession>A0A4S2H4G7</accession>
<dbReference type="AlphaFoldDB" id="A0A4S2H4G7"/>
<keyword evidence="1" id="KW-0472">Membrane</keyword>